<dbReference type="OrthoDB" id="5062235at2"/>
<accession>A0A5C8I2Q4</accession>
<evidence type="ECO:0000313" key="4">
    <source>
        <dbReference type="Proteomes" id="UP000321034"/>
    </source>
</evidence>
<sequence>MSLQNHIGDSEFPVRARSRYAKIVEADRRRTPRRQATRALVTTAIGLTVGSIAFAVALETGIVDPFFGGVAGFVVALIVASAVLSRWDAGAMRRAQTAYLAATGATPITQEQQQILALDAASDYSFGGWNSSLAFSFAWVELPAAIRAKWADGQKGTPWPALPHTTLARLRTSLDDNYKIASTTDVEVFVADFLAEGRLSAGFAEVAASPDAEIMTSRVATIAGVTVFDVLELSQPADGREPELMLAGDVERTIGGIRYAYMAGYLTADRAWELLAQVAAKAFDRYDDYDDYANALVLATAFRSNSLEAVENLRANLAGLRENGWPAASVPYPQRSRTSDEAGTAG</sequence>
<dbReference type="Proteomes" id="UP000321034">
    <property type="component" value="Unassembled WGS sequence"/>
</dbReference>
<keyword evidence="4" id="KW-1185">Reference proteome</keyword>
<reference evidence="3 4" key="1">
    <citation type="submission" date="2019-08" db="EMBL/GenBank/DDBJ databases">
        <authorList>
            <person name="Dong K."/>
        </authorList>
    </citation>
    <scope>NUCLEOTIDE SEQUENCE [LARGE SCALE GENOMIC DNA]</scope>
    <source>
        <strain evidence="3 4">JCM14558</strain>
    </source>
</reference>
<keyword evidence="1" id="KW-1133">Transmembrane helix</keyword>
<keyword evidence="1" id="KW-0472">Membrane</keyword>
<keyword evidence="1" id="KW-0812">Transmembrane</keyword>
<name>A0A5C8I2Q4_9MICO</name>
<dbReference type="AlphaFoldDB" id="A0A5C8I2Q4"/>
<evidence type="ECO:0000256" key="1">
    <source>
        <dbReference type="SAM" id="Phobius"/>
    </source>
</evidence>
<proteinExistence type="predicted"/>
<protein>
    <submittedName>
        <fullName evidence="3">DUF1266 domain-containing protein</fullName>
    </submittedName>
</protein>
<gene>
    <name evidence="3" type="ORF">FVP77_01575</name>
</gene>
<dbReference type="Pfam" id="PF06889">
    <property type="entry name" value="DUF1266"/>
    <property type="match status" value="1"/>
</dbReference>
<evidence type="ECO:0000313" key="3">
    <source>
        <dbReference type="EMBL" id="TXK12205.1"/>
    </source>
</evidence>
<feature type="transmembrane region" description="Helical" evidence="1">
    <location>
        <begin position="66"/>
        <end position="84"/>
    </location>
</feature>
<dbReference type="EMBL" id="VRSV01000001">
    <property type="protein sequence ID" value="TXK12205.1"/>
    <property type="molecule type" value="Genomic_DNA"/>
</dbReference>
<dbReference type="InterPro" id="IPR009677">
    <property type="entry name" value="DUF1266"/>
</dbReference>
<feature type="transmembrane region" description="Helical" evidence="1">
    <location>
        <begin position="39"/>
        <end position="60"/>
    </location>
</feature>
<comment type="caution">
    <text evidence="3">The sequence shown here is derived from an EMBL/GenBank/DDBJ whole genome shotgun (WGS) entry which is preliminary data.</text>
</comment>
<organism evidence="3 4">
    <name type="scientific">Microbacterium hatanonis</name>
    <dbReference type="NCBI Taxonomy" id="404366"/>
    <lineage>
        <taxon>Bacteria</taxon>
        <taxon>Bacillati</taxon>
        <taxon>Actinomycetota</taxon>
        <taxon>Actinomycetes</taxon>
        <taxon>Micrococcales</taxon>
        <taxon>Microbacteriaceae</taxon>
        <taxon>Microbacterium</taxon>
    </lineage>
</organism>
<dbReference type="RefSeq" id="WP_147892946.1">
    <property type="nucleotide sequence ID" value="NZ_BAAANR010000001.1"/>
</dbReference>
<feature type="domain" description="DUF1266" evidence="2">
    <location>
        <begin position="174"/>
        <end position="305"/>
    </location>
</feature>
<evidence type="ECO:0000259" key="2">
    <source>
        <dbReference type="Pfam" id="PF06889"/>
    </source>
</evidence>